<dbReference type="HOGENOM" id="CLU_1294489_0_0_1"/>
<sequence length="213" mass="24253">MEPRTLPHAHPLAETVQRMCRAQCRGCIRGMRRVEEGRVLDGGEDVKVGEGADDAEENDSLNRRVGGVQREGAEKGAHGRCCTEESRTEQKQYLVRSHSLFYPTHLSYPEPPDTLAIFNLTATQTLRRRRHHAIRNAQIASPCANPIARSFLGEMEYLQLQRLPRSSRCTLDWMVRPHRYTPVLGSRCEAWPIGGRLSRPNYDACAHLYLTYL</sequence>
<feature type="compositionally biased region" description="Basic and acidic residues" evidence="1">
    <location>
        <begin position="71"/>
        <end position="82"/>
    </location>
</feature>
<dbReference type="Proteomes" id="UP000027222">
    <property type="component" value="Unassembled WGS sequence"/>
</dbReference>
<accession>A0A067SY11</accession>
<dbReference type="AlphaFoldDB" id="A0A067SY11"/>
<name>A0A067SY11_GALM3</name>
<reference evidence="3" key="1">
    <citation type="journal article" date="2014" name="Proc. Natl. Acad. Sci. U.S.A.">
        <title>Extensive sampling of basidiomycete genomes demonstrates inadequacy of the white-rot/brown-rot paradigm for wood decay fungi.</title>
        <authorList>
            <person name="Riley R."/>
            <person name="Salamov A.A."/>
            <person name="Brown D.W."/>
            <person name="Nagy L.G."/>
            <person name="Floudas D."/>
            <person name="Held B.W."/>
            <person name="Levasseur A."/>
            <person name="Lombard V."/>
            <person name="Morin E."/>
            <person name="Otillar R."/>
            <person name="Lindquist E.A."/>
            <person name="Sun H."/>
            <person name="LaButti K.M."/>
            <person name="Schmutz J."/>
            <person name="Jabbour D."/>
            <person name="Luo H."/>
            <person name="Baker S.E."/>
            <person name="Pisabarro A.G."/>
            <person name="Walton J.D."/>
            <person name="Blanchette R.A."/>
            <person name="Henrissat B."/>
            <person name="Martin F."/>
            <person name="Cullen D."/>
            <person name="Hibbett D.S."/>
            <person name="Grigoriev I.V."/>
        </authorList>
    </citation>
    <scope>NUCLEOTIDE SEQUENCE [LARGE SCALE GENOMIC DNA]</scope>
    <source>
        <strain evidence="3">CBS 339.88</strain>
    </source>
</reference>
<protein>
    <submittedName>
        <fullName evidence="2">Uncharacterized protein</fullName>
    </submittedName>
</protein>
<evidence type="ECO:0000256" key="1">
    <source>
        <dbReference type="SAM" id="MobiDB-lite"/>
    </source>
</evidence>
<evidence type="ECO:0000313" key="3">
    <source>
        <dbReference type="Proteomes" id="UP000027222"/>
    </source>
</evidence>
<dbReference type="EMBL" id="KL142388">
    <property type="protein sequence ID" value="KDR72569.1"/>
    <property type="molecule type" value="Genomic_DNA"/>
</dbReference>
<evidence type="ECO:0000313" key="2">
    <source>
        <dbReference type="EMBL" id="KDR72569.1"/>
    </source>
</evidence>
<proteinExistence type="predicted"/>
<organism evidence="2 3">
    <name type="scientific">Galerina marginata (strain CBS 339.88)</name>
    <dbReference type="NCBI Taxonomy" id="685588"/>
    <lineage>
        <taxon>Eukaryota</taxon>
        <taxon>Fungi</taxon>
        <taxon>Dikarya</taxon>
        <taxon>Basidiomycota</taxon>
        <taxon>Agaricomycotina</taxon>
        <taxon>Agaricomycetes</taxon>
        <taxon>Agaricomycetidae</taxon>
        <taxon>Agaricales</taxon>
        <taxon>Agaricineae</taxon>
        <taxon>Strophariaceae</taxon>
        <taxon>Galerina</taxon>
    </lineage>
</organism>
<keyword evidence="3" id="KW-1185">Reference proteome</keyword>
<feature type="region of interest" description="Disordered" evidence="1">
    <location>
        <begin position="44"/>
        <end position="82"/>
    </location>
</feature>
<gene>
    <name evidence="2" type="ORF">GALMADRAFT_754079</name>
</gene>